<organism evidence="2 3">
    <name type="scientific">Fulvivirga kasyanovii</name>
    <dbReference type="NCBI Taxonomy" id="396812"/>
    <lineage>
        <taxon>Bacteria</taxon>
        <taxon>Pseudomonadati</taxon>
        <taxon>Bacteroidota</taxon>
        <taxon>Cytophagia</taxon>
        <taxon>Cytophagales</taxon>
        <taxon>Fulvivirgaceae</taxon>
        <taxon>Fulvivirga</taxon>
    </lineage>
</organism>
<keyword evidence="3" id="KW-1185">Reference proteome</keyword>
<evidence type="ECO:0000313" key="3">
    <source>
        <dbReference type="Proteomes" id="UP000798808"/>
    </source>
</evidence>
<comment type="caution">
    <text evidence="2">The sequence shown here is derived from an EMBL/GenBank/DDBJ whole genome shotgun (WGS) entry which is preliminary data.</text>
</comment>
<evidence type="ECO:0000313" key="2">
    <source>
        <dbReference type="EMBL" id="MTI27601.1"/>
    </source>
</evidence>
<dbReference type="InterPro" id="IPR036390">
    <property type="entry name" value="WH_DNA-bd_sf"/>
</dbReference>
<gene>
    <name evidence="2" type="ORF">E1163_21770</name>
</gene>
<name>A0ABW9RU66_9BACT</name>
<dbReference type="SUPFAM" id="SSF46785">
    <property type="entry name" value="Winged helix' DNA-binding domain"/>
    <property type="match status" value="1"/>
</dbReference>
<dbReference type="PANTHER" id="PTHR39168:SF1">
    <property type="entry name" value="TRANSCRIPTIONAL REGULATORY PROTEIN"/>
    <property type="match status" value="1"/>
</dbReference>
<proteinExistence type="predicted"/>
<feature type="domain" description="HTH arsR-type" evidence="1">
    <location>
        <begin position="1"/>
        <end position="92"/>
    </location>
</feature>
<accession>A0ABW9RU66</accession>
<dbReference type="InterPro" id="IPR001845">
    <property type="entry name" value="HTH_ArsR_DNA-bd_dom"/>
</dbReference>
<reference evidence="2 3" key="1">
    <citation type="submission" date="2019-02" db="EMBL/GenBank/DDBJ databases">
        <authorList>
            <person name="Goldberg S.R."/>
            <person name="Haltli B.A."/>
            <person name="Correa H."/>
            <person name="Russell K.G."/>
        </authorList>
    </citation>
    <scope>NUCLEOTIDE SEQUENCE [LARGE SCALE GENOMIC DNA]</scope>
    <source>
        <strain evidence="2 3">JCM 16186</strain>
    </source>
</reference>
<dbReference type="InterPro" id="IPR036388">
    <property type="entry name" value="WH-like_DNA-bd_sf"/>
</dbReference>
<dbReference type="EMBL" id="SMLW01000634">
    <property type="protein sequence ID" value="MTI27601.1"/>
    <property type="molecule type" value="Genomic_DNA"/>
</dbReference>
<dbReference type="Gene3D" id="1.10.10.10">
    <property type="entry name" value="Winged helix-like DNA-binding domain superfamily/Winged helix DNA-binding domain"/>
    <property type="match status" value="1"/>
</dbReference>
<dbReference type="InterPro" id="IPR011991">
    <property type="entry name" value="ArsR-like_HTH"/>
</dbReference>
<dbReference type="Proteomes" id="UP000798808">
    <property type="component" value="Unassembled WGS sequence"/>
</dbReference>
<dbReference type="Pfam" id="PF12840">
    <property type="entry name" value="HTH_20"/>
    <property type="match status" value="1"/>
</dbReference>
<dbReference type="SMART" id="SM00418">
    <property type="entry name" value="HTH_ARSR"/>
    <property type="match status" value="1"/>
</dbReference>
<dbReference type="PROSITE" id="PS50987">
    <property type="entry name" value="HTH_ARSR_2"/>
    <property type="match status" value="1"/>
</dbReference>
<dbReference type="CDD" id="cd00090">
    <property type="entry name" value="HTH_ARSR"/>
    <property type="match status" value="1"/>
</dbReference>
<protein>
    <submittedName>
        <fullName evidence="2">Transcriptional regulator</fullName>
    </submittedName>
</protein>
<sequence length="226" mass="25013">MENQFSQIAALIGDKARSVMLWNLLDGRAYTATELSVCAGISPQSASNHLAKLVEADILSISKQGRHRYYTFKNDAVAQVVESMASLLPLNGEGKMISKPVLSGITYARTCYDHAAGRLGVGITESLIANGMLEASDKIYELTEKGSEWFSTFGINAEDLKQQKRSFAHQCLDWSERKPHLAGALGASMLNIMLQNDWVRKKQNTRELLITPKGKLKLNDLLKLEI</sequence>
<dbReference type="PANTHER" id="PTHR39168">
    <property type="entry name" value="TRANSCRIPTIONAL REGULATOR-RELATED"/>
    <property type="match status" value="1"/>
</dbReference>
<dbReference type="InterPro" id="IPR052543">
    <property type="entry name" value="HTH_Metal-responsive_Reg"/>
</dbReference>
<evidence type="ECO:0000259" key="1">
    <source>
        <dbReference type="PROSITE" id="PS50987"/>
    </source>
</evidence>